<keyword evidence="3" id="KW-1185">Reference proteome</keyword>
<evidence type="ECO:0000259" key="1">
    <source>
        <dbReference type="PROSITE" id="PS50075"/>
    </source>
</evidence>
<evidence type="ECO:0000313" key="3">
    <source>
        <dbReference type="Proteomes" id="UP000249522"/>
    </source>
</evidence>
<dbReference type="Pfam" id="PF00550">
    <property type="entry name" value="PP-binding"/>
    <property type="match status" value="1"/>
</dbReference>
<feature type="domain" description="Carrier" evidence="1">
    <location>
        <begin position="5"/>
        <end position="84"/>
    </location>
</feature>
<evidence type="ECO:0000313" key="2">
    <source>
        <dbReference type="EMBL" id="PZD96844.1"/>
    </source>
</evidence>
<accession>A0A2W1LQQ6</accession>
<reference evidence="2 3" key="1">
    <citation type="submission" date="2018-06" db="EMBL/GenBank/DDBJ databases">
        <title>Paenibacillus imtechensis sp. nov.</title>
        <authorList>
            <person name="Pinnaka A.K."/>
            <person name="Singh H."/>
            <person name="Kaur M."/>
        </authorList>
    </citation>
    <scope>NUCLEOTIDE SEQUENCE [LARGE SCALE GENOMIC DNA]</scope>
    <source>
        <strain evidence="2 3">SMB1</strain>
    </source>
</reference>
<sequence>MPMDEPFDPVLIGIIREKLNDIVPLDHTVGISDELSAWGFHSLNIMKLIVELELELSIEFDDFDLLLEKFSTIEKVYGMVKKAQQSAQELHE</sequence>
<dbReference type="InterPro" id="IPR009081">
    <property type="entry name" value="PP-bd_ACP"/>
</dbReference>
<dbReference type="Gene3D" id="1.10.1200.10">
    <property type="entry name" value="ACP-like"/>
    <property type="match status" value="1"/>
</dbReference>
<dbReference type="Proteomes" id="UP000249522">
    <property type="component" value="Unassembled WGS sequence"/>
</dbReference>
<gene>
    <name evidence="2" type="ORF">DNH61_06505</name>
</gene>
<dbReference type="EMBL" id="QKRB01000036">
    <property type="protein sequence ID" value="PZD96844.1"/>
    <property type="molecule type" value="Genomic_DNA"/>
</dbReference>
<dbReference type="PROSITE" id="PS50075">
    <property type="entry name" value="CARRIER"/>
    <property type="match status" value="1"/>
</dbReference>
<dbReference type="OrthoDB" id="1495744at2"/>
<organism evidence="2 3">
    <name type="scientific">Paenibacillus sambharensis</name>
    <dbReference type="NCBI Taxonomy" id="1803190"/>
    <lineage>
        <taxon>Bacteria</taxon>
        <taxon>Bacillati</taxon>
        <taxon>Bacillota</taxon>
        <taxon>Bacilli</taxon>
        <taxon>Bacillales</taxon>
        <taxon>Paenibacillaceae</taxon>
        <taxon>Paenibacillus</taxon>
    </lineage>
</organism>
<dbReference type="SUPFAM" id="SSF47336">
    <property type="entry name" value="ACP-like"/>
    <property type="match status" value="1"/>
</dbReference>
<name>A0A2W1LQQ6_9BACL</name>
<protein>
    <recommendedName>
        <fullName evidence="1">Carrier domain-containing protein</fullName>
    </recommendedName>
</protein>
<comment type="caution">
    <text evidence="2">The sequence shown here is derived from an EMBL/GenBank/DDBJ whole genome shotgun (WGS) entry which is preliminary data.</text>
</comment>
<proteinExistence type="predicted"/>
<dbReference type="InterPro" id="IPR036736">
    <property type="entry name" value="ACP-like_sf"/>
</dbReference>
<dbReference type="AlphaFoldDB" id="A0A2W1LQQ6"/>